<keyword evidence="2 5" id="KW-0378">Hydrolase</keyword>
<dbReference type="PROSITE" id="PS51194">
    <property type="entry name" value="HELICASE_CTER"/>
    <property type="match status" value="1"/>
</dbReference>
<name>A0A0B2UK62_9MICR</name>
<proteinExistence type="inferred from homology"/>
<keyword evidence="5 8" id="KW-0347">Helicase</keyword>
<dbReference type="GO" id="GO:0005524">
    <property type="term" value="F:ATP binding"/>
    <property type="evidence" value="ECO:0007669"/>
    <property type="project" value="UniProtKB-UniRule"/>
</dbReference>
<comment type="catalytic activity">
    <reaction evidence="5">
        <text>ATP + H2O = ADP + phosphate + H(+)</text>
        <dbReference type="Rhea" id="RHEA:13065"/>
        <dbReference type="ChEBI" id="CHEBI:15377"/>
        <dbReference type="ChEBI" id="CHEBI:15378"/>
        <dbReference type="ChEBI" id="CHEBI:30616"/>
        <dbReference type="ChEBI" id="CHEBI:43474"/>
        <dbReference type="ChEBI" id="CHEBI:456216"/>
        <dbReference type="EC" id="3.6.4.13"/>
    </reaction>
</comment>
<evidence type="ECO:0000256" key="4">
    <source>
        <dbReference type="ARBA" id="ARBA00022884"/>
    </source>
</evidence>
<evidence type="ECO:0000256" key="5">
    <source>
        <dbReference type="RuleBase" id="RU365068"/>
    </source>
</evidence>
<dbReference type="AlphaFoldDB" id="A0A0B2UK62"/>
<dbReference type="InterPro" id="IPR001650">
    <property type="entry name" value="Helicase_C-like"/>
</dbReference>
<dbReference type="Gene3D" id="3.40.50.300">
    <property type="entry name" value="P-loop containing nucleotide triphosphate hydrolases"/>
    <property type="match status" value="2"/>
</dbReference>
<dbReference type="STRING" id="1354746.A0A0B2UK62"/>
<dbReference type="InterPro" id="IPR027417">
    <property type="entry name" value="P-loop_NTPase"/>
</dbReference>
<dbReference type="VEuPathDB" id="MicrosporidiaDB:M896_081060"/>
<dbReference type="EC" id="3.6.4.13" evidence="5"/>
<evidence type="ECO:0000259" key="6">
    <source>
        <dbReference type="PROSITE" id="PS51192"/>
    </source>
</evidence>
<comment type="domain">
    <text evidence="5">The Q motif is unique to and characteristic of the DEAD box family of RNA helicases and controls ATP binding and hydrolysis.</text>
</comment>
<evidence type="ECO:0000256" key="1">
    <source>
        <dbReference type="ARBA" id="ARBA00022741"/>
    </source>
</evidence>
<evidence type="ECO:0000259" key="7">
    <source>
        <dbReference type="PROSITE" id="PS51194"/>
    </source>
</evidence>
<dbReference type="OrthoDB" id="1191041at2759"/>
<dbReference type="PROSITE" id="PS51192">
    <property type="entry name" value="HELICASE_ATP_BIND_1"/>
    <property type="match status" value="1"/>
</dbReference>
<evidence type="ECO:0000313" key="8">
    <source>
        <dbReference type="EMBL" id="KHN69370.1"/>
    </source>
</evidence>
<dbReference type="InterPro" id="IPR011545">
    <property type="entry name" value="DEAD/DEAH_box_helicase_dom"/>
</dbReference>
<keyword evidence="1 5" id="KW-0547">Nucleotide-binding</keyword>
<dbReference type="Pfam" id="PF00271">
    <property type="entry name" value="Helicase_C"/>
    <property type="match status" value="1"/>
</dbReference>
<dbReference type="SMART" id="SM00487">
    <property type="entry name" value="DEXDc"/>
    <property type="match status" value="1"/>
</dbReference>
<keyword evidence="3 5" id="KW-0067">ATP-binding</keyword>
<comment type="function">
    <text evidence="5">RNA helicase.</text>
</comment>
<comment type="caution">
    <text evidence="8">The sequence shown here is derived from an EMBL/GenBank/DDBJ whole genome shotgun (WGS) entry which is preliminary data.</text>
</comment>
<accession>A0A0B2UK62</accession>
<gene>
    <name evidence="8" type="ORF">M896_081060</name>
</gene>
<dbReference type="RefSeq" id="XP_014563412.1">
    <property type="nucleotide sequence ID" value="XM_014707926.1"/>
</dbReference>
<feature type="domain" description="Helicase C-terminal" evidence="7">
    <location>
        <begin position="269"/>
        <end position="425"/>
    </location>
</feature>
<protein>
    <recommendedName>
        <fullName evidence="5">ATP-dependent RNA helicase</fullName>
        <ecNumber evidence="5">3.6.4.13</ecNumber>
    </recommendedName>
</protein>
<keyword evidence="9" id="KW-1185">Reference proteome</keyword>
<dbReference type="Proteomes" id="UP000031056">
    <property type="component" value="Unassembled WGS sequence"/>
</dbReference>
<evidence type="ECO:0000256" key="3">
    <source>
        <dbReference type="ARBA" id="ARBA00022840"/>
    </source>
</evidence>
<dbReference type="GO" id="GO:0016787">
    <property type="term" value="F:hydrolase activity"/>
    <property type="evidence" value="ECO:0007669"/>
    <property type="project" value="UniProtKB-KW"/>
</dbReference>
<dbReference type="EMBL" id="JOKQ01000008">
    <property type="protein sequence ID" value="KHN69370.1"/>
    <property type="molecule type" value="Genomic_DNA"/>
</dbReference>
<evidence type="ECO:0000256" key="2">
    <source>
        <dbReference type="ARBA" id="ARBA00022801"/>
    </source>
</evidence>
<keyword evidence="4 5" id="KW-0694">RNA-binding</keyword>
<comment type="similarity">
    <text evidence="5">Belongs to the DEAD box helicase family.</text>
</comment>
<feature type="domain" description="Helicase ATP-binding" evidence="6">
    <location>
        <begin position="59"/>
        <end position="246"/>
    </location>
</feature>
<dbReference type="InParanoid" id="A0A0B2UK62"/>
<evidence type="ECO:0000313" key="9">
    <source>
        <dbReference type="Proteomes" id="UP000031056"/>
    </source>
</evidence>
<reference evidence="8 9" key="1">
    <citation type="journal article" date="2014" name="MBio">
        <title>The Ordospora colligata genome; evolution of extreme reduction in microsporidia and host-to-parasite horizontal gene transfer.</title>
        <authorList>
            <person name="Pombert J.-F."/>
            <person name="Haag K.L."/>
            <person name="Beidas S."/>
            <person name="Ebert D."/>
            <person name="Keeling P.J."/>
        </authorList>
    </citation>
    <scope>NUCLEOTIDE SEQUENCE [LARGE SCALE GENOMIC DNA]</scope>
    <source>
        <strain evidence="8 9">OC4</strain>
    </source>
</reference>
<dbReference type="GeneID" id="26262146"/>
<dbReference type="HOGENOM" id="CLU_003041_1_4_1"/>
<dbReference type="SUPFAM" id="SSF52540">
    <property type="entry name" value="P-loop containing nucleoside triphosphate hydrolases"/>
    <property type="match status" value="1"/>
</dbReference>
<dbReference type="GO" id="GO:0003723">
    <property type="term" value="F:RNA binding"/>
    <property type="evidence" value="ECO:0007669"/>
    <property type="project" value="UniProtKB-UniRule"/>
</dbReference>
<organism evidence="8 9">
    <name type="scientific">Ordospora colligata OC4</name>
    <dbReference type="NCBI Taxonomy" id="1354746"/>
    <lineage>
        <taxon>Eukaryota</taxon>
        <taxon>Fungi</taxon>
        <taxon>Fungi incertae sedis</taxon>
        <taxon>Microsporidia</taxon>
        <taxon>Ordosporidae</taxon>
        <taxon>Ordospora</taxon>
    </lineage>
</organism>
<dbReference type="InterPro" id="IPR014001">
    <property type="entry name" value="Helicase_ATP-bd"/>
</dbReference>
<sequence length="433" mass="49463">MQIEDILLKGIQQKRQKKAPKECVDYEVDGEKLAHLDGFETLRAKLPFESPLLVQKIVIPYFLNDINVIVRAFTGSGKTLSYCLPLVELGMQKSIFGIVIVPSAVLVKQVLMCLDEIKCKDMRIKGVYTHANGIKVLQCKSNRIIDEEILAVHKIIEDEFVHTNAKVLVITPDGLLKMLDNVKISDVTHFVIDEADYLICKDSIEQFGQILKAVDLRRIHVSCFSATINEYVTEVMDMISNVTKIHIWSKRYFDHEFVFGTNRSIKHLALMQLIADGVESPALIFVRDEATGQMLSNMLEKSAVYTECKCQQKESKCKGDIGCTEHCLPDMSIIDDFRMKKIWYLFATDSLSRGVDFCNVRSVINYDIPDTKTQFVHRAGRVNRNCTGQKIYSIYSREDFERMGIVVDFLEENRHKVPEHISKIAGRTVKQLQ</sequence>
<dbReference type="PANTHER" id="PTHR24031">
    <property type="entry name" value="RNA HELICASE"/>
    <property type="match status" value="1"/>
</dbReference>
<dbReference type="Pfam" id="PF00270">
    <property type="entry name" value="DEAD"/>
    <property type="match status" value="1"/>
</dbReference>
<dbReference type="SMART" id="SM00490">
    <property type="entry name" value="HELICc"/>
    <property type="match status" value="1"/>
</dbReference>
<dbReference type="GO" id="GO:0003724">
    <property type="term" value="F:RNA helicase activity"/>
    <property type="evidence" value="ECO:0007669"/>
    <property type="project" value="UniProtKB-EC"/>
</dbReference>